<organism evidence="1 2">
    <name type="scientific">Tectimicrobiota bacterium</name>
    <dbReference type="NCBI Taxonomy" id="2528274"/>
    <lineage>
        <taxon>Bacteria</taxon>
        <taxon>Pseudomonadati</taxon>
        <taxon>Nitrospinota/Tectimicrobiota group</taxon>
        <taxon>Candidatus Tectimicrobiota</taxon>
    </lineage>
</organism>
<dbReference type="Pfam" id="PF20565">
    <property type="entry name" value="DUF6775"/>
    <property type="match status" value="1"/>
</dbReference>
<dbReference type="EMBL" id="JACPRF010000288">
    <property type="protein sequence ID" value="MBI2877123.1"/>
    <property type="molecule type" value="Genomic_DNA"/>
</dbReference>
<protein>
    <submittedName>
        <fullName evidence="1">Uncharacterized protein</fullName>
    </submittedName>
</protein>
<dbReference type="AlphaFoldDB" id="A0A932FX30"/>
<sequence length="282" mass="32456">MGQEISWRPPDHLYLYAPEGEGLLDLEEIVAYVRGKLGKVRVEIRPSFLSQILEGAEPEDRGRLAQRLAEGMAGLKVRNPLKQDHFPPPLYGEIEYEKERIEAGRAKSGGILYDGYRLQELLGEWIPASESGLRHLHLIFTCQLFGTWDGDDLRYHARTSVYGSPALFSTMGLVEAPAKPKDFYLLKQQVPASQLDDLALLDLKRRFKDRFIDYADERMTEVMKGYVLQAYFGQTMGNPFCEDRGCRLFNAHWQEEVIYAQLNSPYELCPRHRSLLEQQRKS</sequence>
<evidence type="ECO:0000313" key="2">
    <source>
        <dbReference type="Proteomes" id="UP000769766"/>
    </source>
</evidence>
<gene>
    <name evidence="1" type="ORF">HYY20_09605</name>
</gene>
<proteinExistence type="predicted"/>
<comment type="caution">
    <text evidence="1">The sequence shown here is derived from an EMBL/GenBank/DDBJ whole genome shotgun (WGS) entry which is preliminary data.</text>
</comment>
<evidence type="ECO:0000313" key="1">
    <source>
        <dbReference type="EMBL" id="MBI2877123.1"/>
    </source>
</evidence>
<dbReference type="Proteomes" id="UP000769766">
    <property type="component" value="Unassembled WGS sequence"/>
</dbReference>
<name>A0A932FX30_UNCTE</name>
<accession>A0A932FX30</accession>
<dbReference type="InterPro" id="IPR046666">
    <property type="entry name" value="DUF6775"/>
</dbReference>
<reference evidence="1" key="1">
    <citation type="submission" date="2020-07" db="EMBL/GenBank/DDBJ databases">
        <title>Huge and variable diversity of episymbiotic CPR bacteria and DPANN archaea in groundwater ecosystems.</title>
        <authorList>
            <person name="He C.Y."/>
            <person name="Keren R."/>
            <person name="Whittaker M."/>
            <person name="Farag I.F."/>
            <person name="Doudna J."/>
            <person name="Cate J.H.D."/>
            <person name="Banfield J.F."/>
        </authorList>
    </citation>
    <scope>NUCLEOTIDE SEQUENCE</scope>
    <source>
        <strain evidence="1">NC_groundwater_672_Ag_B-0.1um_62_36</strain>
    </source>
</reference>